<feature type="transmembrane region" description="Helical" evidence="2">
    <location>
        <begin position="54"/>
        <end position="75"/>
    </location>
</feature>
<dbReference type="AlphaFoldDB" id="A0A419R377"/>
<keyword evidence="2" id="KW-0472">Membrane</keyword>
<keyword evidence="5" id="KW-1185">Reference proteome</keyword>
<comment type="caution">
    <text evidence="4">The sequence shown here is derived from an EMBL/GenBank/DDBJ whole genome shotgun (WGS) entry which is preliminary data.</text>
</comment>
<dbReference type="Proteomes" id="UP000284322">
    <property type="component" value="Unassembled WGS sequence"/>
</dbReference>
<dbReference type="GO" id="GO:0042834">
    <property type="term" value="F:peptidoglycan binding"/>
    <property type="evidence" value="ECO:0007669"/>
    <property type="project" value="InterPro"/>
</dbReference>
<dbReference type="EMBL" id="RAHJ01000018">
    <property type="protein sequence ID" value="RJX68279.1"/>
    <property type="molecule type" value="Genomic_DNA"/>
</dbReference>
<dbReference type="Gene3D" id="3.30.70.1070">
    <property type="entry name" value="Sporulation related repeat"/>
    <property type="match status" value="1"/>
</dbReference>
<feature type="region of interest" description="Disordered" evidence="1">
    <location>
        <begin position="132"/>
        <end position="158"/>
    </location>
</feature>
<dbReference type="Pfam" id="PF05036">
    <property type="entry name" value="SPOR"/>
    <property type="match status" value="1"/>
</dbReference>
<evidence type="ECO:0000313" key="5">
    <source>
        <dbReference type="Proteomes" id="UP000284322"/>
    </source>
</evidence>
<evidence type="ECO:0000259" key="3">
    <source>
        <dbReference type="PROSITE" id="PS51724"/>
    </source>
</evidence>
<protein>
    <submittedName>
        <fullName evidence="4">SPOR domain-containing protein</fullName>
    </submittedName>
</protein>
<name>A0A419R377_9SPHN</name>
<accession>A0A419R377</accession>
<feature type="domain" description="SPOR" evidence="3">
    <location>
        <begin position="154"/>
        <end position="235"/>
    </location>
</feature>
<sequence length="235" mass="24404">MAGGDNEDRPIDPDEGNPLGEPEELAFADDNERLPWLESDEDYEQEGGVDTGRIVGFALLALLALAVLVGLIWWLGKRGPDPELVPDGSTIEAPEGDYKVKPANPGGQTFEGTGDIAPAVGEGKKTEGRIATDDSVESTVGAKEDGKAGDEATAAPVSGPGVQVGAYSSKALAEAGWASLMRQTDKLNGVRHRVIEGKVDIGTIYRLQAVPGDLAAANALCAALKADGVACQVKR</sequence>
<evidence type="ECO:0000256" key="1">
    <source>
        <dbReference type="SAM" id="MobiDB-lite"/>
    </source>
</evidence>
<dbReference type="OrthoDB" id="7390714at2"/>
<feature type="compositionally biased region" description="Basic and acidic residues" evidence="1">
    <location>
        <begin position="1"/>
        <end position="12"/>
    </location>
</feature>
<organism evidence="4 5">
    <name type="scientific">Tsuneonella suprasediminis</name>
    <dbReference type="NCBI Taxonomy" id="2306996"/>
    <lineage>
        <taxon>Bacteria</taxon>
        <taxon>Pseudomonadati</taxon>
        <taxon>Pseudomonadota</taxon>
        <taxon>Alphaproteobacteria</taxon>
        <taxon>Sphingomonadales</taxon>
        <taxon>Erythrobacteraceae</taxon>
        <taxon>Tsuneonella</taxon>
    </lineage>
</organism>
<gene>
    <name evidence="4" type="ORF">D6858_09140</name>
</gene>
<keyword evidence="2" id="KW-0812">Transmembrane</keyword>
<feature type="region of interest" description="Disordered" evidence="1">
    <location>
        <begin position="1"/>
        <end position="36"/>
    </location>
</feature>
<reference evidence="4 5" key="1">
    <citation type="submission" date="2018-09" db="EMBL/GenBank/DDBJ databases">
        <title>Altererythrobacter sp.Ery1 and Ery12, the genome sequencing of novel strains in genus Alterythrobacter.</title>
        <authorList>
            <person name="Cheng H."/>
            <person name="Wu Y.-H."/>
            <person name="Fang C."/>
            <person name="Xu X.-W."/>
        </authorList>
    </citation>
    <scope>NUCLEOTIDE SEQUENCE [LARGE SCALE GENOMIC DNA]</scope>
    <source>
        <strain evidence="4 5">Ery12</strain>
    </source>
</reference>
<evidence type="ECO:0000256" key="2">
    <source>
        <dbReference type="SAM" id="Phobius"/>
    </source>
</evidence>
<evidence type="ECO:0000313" key="4">
    <source>
        <dbReference type="EMBL" id="RJX68279.1"/>
    </source>
</evidence>
<dbReference type="PROSITE" id="PS51724">
    <property type="entry name" value="SPOR"/>
    <property type="match status" value="1"/>
</dbReference>
<dbReference type="InterPro" id="IPR007730">
    <property type="entry name" value="SPOR-like_dom"/>
</dbReference>
<keyword evidence="2" id="KW-1133">Transmembrane helix</keyword>
<dbReference type="InterPro" id="IPR036680">
    <property type="entry name" value="SPOR-like_sf"/>
</dbReference>
<proteinExistence type="predicted"/>